<protein>
    <submittedName>
        <fullName evidence="2">Uncharacterized protein</fullName>
    </submittedName>
</protein>
<evidence type="ECO:0000256" key="1">
    <source>
        <dbReference type="SAM" id="MobiDB-lite"/>
    </source>
</evidence>
<dbReference type="Proteomes" id="UP000800039">
    <property type="component" value="Unassembled WGS sequence"/>
</dbReference>
<gene>
    <name evidence="2" type="ORF">K460DRAFT_152293</name>
</gene>
<keyword evidence="3" id="KW-1185">Reference proteome</keyword>
<comment type="caution">
    <text evidence="2">The sequence shown here is derived from an EMBL/GenBank/DDBJ whole genome shotgun (WGS) entry which is preliminary data.</text>
</comment>
<sequence length="73" mass="8281">MIPCPFRVRPHARTTNQSREKQQGKGASAEHFLFIHAQSIASGSSRSHCPRNHRYESRHLRAACCRSIVPKSI</sequence>
<name>A0A9P4GE74_9PLEO</name>
<organism evidence="2 3">
    <name type="scientific">Cucurbitaria berberidis CBS 394.84</name>
    <dbReference type="NCBI Taxonomy" id="1168544"/>
    <lineage>
        <taxon>Eukaryota</taxon>
        <taxon>Fungi</taxon>
        <taxon>Dikarya</taxon>
        <taxon>Ascomycota</taxon>
        <taxon>Pezizomycotina</taxon>
        <taxon>Dothideomycetes</taxon>
        <taxon>Pleosporomycetidae</taxon>
        <taxon>Pleosporales</taxon>
        <taxon>Pleosporineae</taxon>
        <taxon>Cucurbitariaceae</taxon>
        <taxon>Cucurbitaria</taxon>
    </lineage>
</organism>
<feature type="region of interest" description="Disordered" evidence="1">
    <location>
        <begin position="1"/>
        <end position="29"/>
    </location>
</feature>
<accession>A0A9P4GE74</accession>
<evidence type="ECO:0000313" key="3">
    <source>
        <dbReference type="Proteomes" id="UP000800039"/>
    </source>
</evidence>
<evidence type="ECO:0000313" key="2">
    <source>
        <dbReference type="EMBL" id="KAF1843839.1"/>
    </source>
</evidence>
<dbReference type="GeneID" id="63844070"/>
<proteinExistence type="predicted"/>
<dbReference type="RefSeq" id="XP_040786402.1">
    <property type="nucleotide sequence ID" value="XM_040926818.1"/>
</dbReference>
<dbReference type="AlphaFoldDB" id="A0A9P4GE74"/>
<dbReference type="EMBL" id="ML976617">
    <property type="protein sequence ID" value="KAF1843839.1"/>
    <property type="molecule type" value="Genomic_DNA"/>
</dbReference>
<reference evidence="2" key="1">
    <citation type="submission" date="2020-01" db="EMBL/GenBank/DDBJ databases">
        <authorList>
            <consortium name="DOE Joint Genome Institute"/>
            <person name="Haridas S."/>
            <person name="Albert R."/>
            <person name="Binder M."/>
            <person name="Bloem J."/>
            <person name="Labutti K."/>
            <person name="Salamov A."/>
            <person name="Andreopoulos B."/>
            <person name="Baker S.E."/>
            <person name="Barry K."/>
            <person name="Bills G."/>
            <person name="Bluhm B.H."/>
            <person name="Cannon C."/>
            <person name="Castanera R."/>
            <person name="Culley D.E."/>
            <person name="Daum C."/>
            <person name="Ezra D."/>
            <person name="Gonzalez J.B."/>
            <person name="Henrissat B."/>
            <person name="Kuo A."/>
            <person name="Liang C."/>
            <person name="Lipzen A."/>
            <person name="Lutzoni F."/>
            <person name="Magnuson J."/>
            <person name="Mondo S."/>
            <person name="Nolan M."/>
            <person name="Ohm R."/>
            <person name="Pangilinan J."/>
            <person name="Park H.-J."/>
            <person name="Ramirez L."/>
            <person name="Alfaro M."/>
            <person name="Sun H."/>
            <person name="Tritt A."/>
            <person name="Yoshinaga Y."/>
            <person name="Zwiers L.-H."/>
            <person name="Turgeon B.G."/>
            <person name="Goodwin S.B."/>
            <person name="Spatafora J.W."/>
            <person name="Crous P.W."/>
            <person name="Grigoriev I.V."/>
        </authorList>
    </citation>
    <scope>NUCLEOTIDE SEQUENCE</scope>
    <source>
        <strain evidence="2">CBS 394.84</strain>
    </source>
</reference>